<evidence type="ECO:0000256" key="8">
    <source>
        <dbReference type="ARBA" id="ARBA00022989"/>
    </source>
</evidence>
<dbReference type="OrthoDB" id="287041at2759"/>
<organism evidence="15">
    <name type="scientific">Guillardia theta (strain CCMP2712)</name>
    <name type="common">Cryptophyte</name>
    <dbReference type="NCBI Taxonomy" id="905079"/>
    <lineage>
        <taxon>Eukaryota</taxon>
        <taxon>Cryptophyceae</taxon>
        <taxon>Pyrenomonadales</taxon>
        <taxon>Geminigeraceae</taxon>
        <taxon>Guillardia</taxon>
    </lineage>
</organism>
<evidence type="ECO:0000313" key="15">
    <source>
        <dbReference type="EMBL" id="EKX51429.1"/>
    </source>
</evidence>
<keyword evidence="7" id="KW-0809">Transit peptide</keyword>
<dbReference type="STRING" id="905079.L1JT00"/>
<dbReference type="SUPFAM" id="SSF56784">
    <property type="entry name" value="HAD-like"/>
    <property type="match status" value="1"/>
</dbReference>
<dbReference type="InterPro" id="IPR050365">
    <property type="entry name" value="TIM50"/>
</dbReference>
<dbReference type="FunFam" id="3.40.50.1000:FF:000019">
    <property type="entry name" value="Mitochondrial import inner membrane translocase subunit TIM50"/>
    <property type="match status" value="1"/>
</dbReference>
<evidence type="ECO:0000256" key="2">
    <source>
        <dbReference type="ARBA" id="ARBA00006344"/>
    </source>
</evidence>
<keyword evidence="3" id="KW-0813">Transport</keyword>
<dbReference type="InterPro" id="IPR036412">
    <property type="entry name" value="HAD-like_sf"/>
</dbReference>
<keyword evidence="11" id="KW-0472">Membrane</keyword>
<evidence type="ECO:0000256" key="1">
    <source>
        <dbReference type="ARBA" id="ARBA00004434"/>
    </source>
</evidence>
<dbReference type="InterPro" id="IPR023214">
    <property type="entry name" value="HAD_sf"/>
</dbReference>
<evidence type="ECO:0000256" key="9">
    <source>
        <dbReference type="ARBA" id="ARBA00023010"/>
    </source>
</evidence>
<evidence type="ECO:0000256" key="11">
    <source>
        <dbReference type="ARBA" id="ARBA00023136"/>
    </source>
</evidence>
<dbReference type="EnsemblProtists" id="EKX51429">
    <property type="protein sequence ID" value="EKX51429"/>
    <property type="gene ID" value="GUITHDRAFT_150902"/>
</dbReference>
<keyword evidence="5" id="KW-0999">Mitochondrion inner membrane</keyword>
<reference evidence="15 17" key="1">
    <citation type="journal article" date="2012" name="Nature">
        <title>Algal genomes reveal evolutionary mosaicism and the fate of nucleomorphs.</title>
        <authorList>
            <consortium name="DOE Joint Genome Institute"/>
            <person name="Curtis B.A."/>
            <person name="Tanifuji G."/>
            <person name="Burki F."/>
            <person name="Gruber A."/>
            <person name="Irimia M."/>
            <person name="Maruyama S."/>
            <person name="Arias M.C."/>
            <person name="Ball S.G."/>
            <person name="Gile G.H."/>
            <person name="Hirakawa Y."/>
            <person name="Hopkins J.F."/>
            <person name="Kuo A."/>
            <person name="Rensing S.A."/>
            <person name="Schmutz J."/>
            <person name="Symeonidi A."/>
            <person name="Elias M."/>
            <person name="Eveleigh R.J."/>
            <person name="Herman E.K."/>
            <person name="Klute M.J."/>
            <person name="Nakayama T."/>
            <person name="Obornik M."/>
            <person name="Reyes-Prieto A."/>
            <person name="Armbrust E.V."/>
            <person name="Aves S.J."/>
            <person name="Beiko R.G."/>
            <person name="Coutinho P."/>
            <person name="Dacks J.B."/>
            <person name="Durnford D.G."/>
            <person name="Fast N.M."/>
            <person name="Green B.R."/>
            <person name="Grisdale C.J."/>
            <person name="Hempel F."/>
            <person name="Henrissat B."/>
            <person name="Hoppner M.P."/>
            <person name="Ishida K."/>
            <person name="Kim E."/>
            <person name="Koreny L."/>
            <person name="Kroth P.G."/>
            <person name="Liu Y."/>
            <person name="Malik S.B."/>
            <person name="Maier U.G."/>
            <person name="McRose D."/>
            <person name="Mock T."/>
            <person name="Neilson J.A."/>
            <person name="Onodera N.T."/>
            <person name="Poole A.M."/>
            <person name="Pritham E.J."/>
            <person name="Richards T.A."/>
            <person name="Rocap G."/>
            <person name="Roy S.W."/>
            <person name="Sarai C."/>
            <person name="Schaack S."/>
            <person name="Shirato S."/>
            <person name="Slamovits C.H."/>
            <person name="Spencer D.F."/>
            <person name="Suzuki S."/>
            <person name="Worden A.Z."/>
            <person name="Zauner S."/>
            <person name="Barry K."/>
            <person name="Bell C."/>
            <person name="Bharti A.K."/>
            <person name="Crow J.A."/>
            <person name="Grimwood J."/>
            <person name="Kramer R."/>
            <person name="Lindquist E."/>
            <person name="Lucas S."/>
            <person name="Salamov A."/>
            <person name="McFadden G.I."/>
            <person name="Lane C.E."/>
            <person name="Keeling P.J."/>
            <person name="Gray M.W."/>
            <person name="Grigoriev I.V."/>
            <person name="Archibald J.M."/>
        </authorList>
    </citation>
    <scope>NUCLEOTIDE SEQUENCE</scope>
    <source>
        <strain evidence="15 17">CCMP2712</strain>
    </source>
</reference>
<dbReference type="Proteomes" id="UP000011087">
    <property type="component" value="Unassembled WGS sequence"/>
</dbReference>
<gene>
    <name evidence="15" type="ORF">GUITHDRAFT_150902</name>
</gene>
<feature type="chain" id="PRO_5008771873" description="FCP1 homology domain-containing protein" evidence="13">
    <location>
        <begin position="36"/>
        <end position="333"/>
    </location>
</feature>
<evidence type="ECO:0000256" key="7">
    <source>
        <dbReference type="ARBA" id="ARBA00022946"/>
    </source>
</evidence>
<feature type="compositionally biased region" description="Basic and acidic residues" evidence="12">
    <location>
        <begin position="311"/>
        <end position="333"/>
    </location>
</feature>
<feature type="signal peptide" evidence="13">
    <location>
        <begin position="1"/>
        <end position="35"/>
    </location>
</feature>
<dbReference type="eggNOG" id="KOG2832">
    <property type="taxonomic scope" value="Eukaryota"/>
</dbReference>
<dbReference type="NCBIfam" id="TIGR02251">
    <property type="entry name" value="HIF-SF_euk"/>
    <property type="match status" value="1"/>
</dbReference>
<sequence>MAAGARRRGGRALLASSSLLGGSLLYTTLKPPVRAEAQEPLSTQSLSDRMVQTLGLKSWIDWVVEPADRAGLPPGKLLPDPPETGPSFTHRTLVLSLEDTLVNTEWDRKRGHRTKKRPGLDAFLAHMSQTYEIVIFTSAMSSYAQPIVMRLAEQQPYFEHSLYREHTKYVNGKHIKDLSFLNRDLRKVIIVDTNSVSYSYQPDNAVAIKPWNGDLNDTELIDLIPFLEAIAKEDIQDVREVIRSFHGTNVPEKFRKLRQQALERKKKGTLVGSLVKVPHGVLPVLTPILTRTHAHHAPHVLHAPKAPPKPAETEEKPAKKKTVIELARESGKM</sequence>
<evidence type="ECO:0000256" key="5">
    <source>
        <dbReference type="ARBA" id="ARBA00022792"/>
    </source>
</evidence>
<dbReference type="AlphaFoldDB" id="L1JT00"/>
<dbReference type="CDD" id="cd07521">
    <property type="entry name" value="HAD_FCP1-like"/>
    <property type="match status" value="1"/>
</dbReference>
<evidence type="ECO:0000256" key="10">
    <source>
        <dbReference type="ARBA" id="ARBA00023128"/>
    </source>
</evidence>
<evidence type="ECO:0000256" key="6">
    <source>
        <dbReference type="ARBA" id="ARBA00022927"/>
    </source>
</evidence>
<dbReference type="SMART" id="SM00577">
    <property type="entry name" value="CPDc"/>
    <property type="match status" value="1"/>
</dbReference>
<dbReference type="PROSITE" id="PS50969">
    <property type="entry name" value="FCP1"/>
    <property type="match status" value="1"/>
</dbReference>
<evidence type="ECO:0000259" key="14">
    <source>
        <dbReference type="PROSITE" id="PS50969"/>
    </source>
</evidence>
<dbReference type="Pfam" id="PF03031">
    <property type="entry name" value="NIF"/>
    <property type="match status" value="1"/>
</dbReference>
<keyword evidence="17" id="KW-1185">Reference proteome</keyword>
<dbReference type="GO" id="GO:0005743">
    <property type="term" value="C:mitochondrial inner membrane"/>
    <property type="evidence" value="ECO:0007669"/>
    <property type="project" value="UniProtKB-SubCell"/>
</dbReference>
<dbReference type="Gene3D" id="3.40.50.1000">
    <property type="entry name" value="HAD superfamily/HAD-like"/>
    <property type="match status" value="1"/>
</dbReference>
<keyword evidence="9" id="KW-0811">Translocation</keyword>
<protein>
    <recommendedName>
        <fullName evidence="14">FCP1 homology domain-containing protein</fullName>
    </recommendedName>
</protein>
<evidence type="ECO:0000256" key="3">
    <source>
        <dbReference type="ARBA" id="ARBA00022448"/>
    </source>
</evidence>
<keyword evidence="8" id="KW-1133">Transmembrane helix</keyword>
<name>L1JT00_GUITC</name>
<keyword evidence="4" id="KW-0812">Transmembrane</keyword>
<dbReference type="GO" id="GO:0015031">
    <property type="term" value="P:protein transport"/>
    <property type="evidence" value="ECO:0007669"/>
    <property type="project" value="UniProtKB-KW"/>
</dbReference>
<keyword evidence="10" id="KW-0496">Mitochondrion</keyword>
<reference evidence="16" key="3">
    <citation type="submission" date="2015-06" db="UniProtKB">
        <authorList>
            <consortium name="EnsemblProtists"/>
        </authorList>
    </citation>
    <scope>IDENTIFICATION</scope>
</reference>
<dbReference type="InterPro" id="IPR004274">
    <property type="entry name" value="FCP1_dom"/>
</dbReference>
<feature type="region of interest" description="Disordered" evidence="12">
    <location>
        <begin position="300"/>
        <end position="333"/>
    </location>
</feature>
<comment type="similarity">
    <text evidence="2">Belongs to the TIM50 family.</text>
</comment>
<evidence type="ECO:0000313" key="16">
    <source>
        <dbReference type="EnsemblProtists" id="EKX51429"/>
    </source>
</evidence>
<dbReference type="GeneID" id="17308063"/>
<dbReference type="GO" id="GO:0016791">
    <property type="term" value="F:phosphatase activity"/>
    <property type="evidence" value="ECO:0007669"/>
    <property type="project" value="InterPro"/>
</dbReference>
<evidence type="ECO:0000256" key="13">
    <source>
        <dbReference type="SAM" id="SignalP"/>
    </source>
</evidence>
<accession>L1JT00</accession>
<evidence type="ECO:0000313" key="17">
    <source>
        <dbReference type="Proteomes" id="UP000011087"/>
    </source>
</evidence>
<comment type="subcellular location">
    <subcellularLocation>
        <location evidence="1">Mitochondrion inner membrane</location>
        <topology evidence="1">Single-pass membrane protein</topology>
    </subcellularLocation>
</comment>
<feature type="domain" description="FCP1 homology" evidence="14">
    <location>
        <begin position="86"/>
        <end position="230"/>
    </location>
</feature>
<reference evidence="17" key="2">
    <citation type="submission" date="2012-11" db="EMBL/GenBank/DDBJ databases">
        <authorList>
            <person name="Kuo A."/>
            <person name="Curtis B.A."/>
            <person name="Tanifuji G."/>
            <person name="Burki F."/>
            <person name="Gruber A."/>
            <person name="Irimia M."/>
            <person name="Maruyama S."/>
            <person name="Arias M.C."/>
            <person name="Ball S.G."/>
            <person name="Gile G.H."/>
            <person name="Hirakawa Y."/>
            <person name="Hopkins J.F."/>
            <person name="Rensing S.A."/>
            <person name="Schmutz J."/>
            <person name="Symeonidi A."/>
            <person name="Elias M."/>
            <person name="Eveleigh R.J."/>
            <person name="Herman E.K."/>
            <person name="Klute M.J."/>
            <person name="Nakayama T."/>
            <person name="Obornik M."/>
            <person name="Reyes-Prieto A."/>
            <person name="Armbrust E.V."/>
            <person name="Aves S.J."/>
            <person name="Beiko R.G."/>
            <person name="Coutinho P."/>
            <person name="Dacks J.B."/>
            <person name="Durnford D.G."/>
            <person name="Fast N.M."/>
            <person name="Green B.R."/>
            <person name="Grisdale C."/>
            <person name="Hempe F."/>
            <person name="Henrissat B."/>
            <person name="Hoppner M.P."/>
            <person name="Ishida K.-I."/>
            <person name="Kim E."/>
            <person name="Koreny L."/>
            <person name="Kroth P.G."/>
            <person name="Liu Y."/>
            <person name="Malik S.-B."/>
            <person name="Maier U.G."/>
            <person name="McRose D."/>
            <person name="Mock T."/>
            <person name="Neilson J.A."/>
            <person name="Onodera N.T."/>
            <person name="Poole A.M."/>
            <person name="Pritham E.J."/>
            <person name="Richards T.A."/>
            <person name="Rocap G."/>
            <person name="Roy S.W."/>
            <person name="Sarai C."/>
            <person name="Schaack S."/>
            <person name="Shirato S."/>
            <person name="Slamovits C.H."/>
            <person name="Spencer D.F."/>
            <person name="Suzuki S."/>
            <person name="Worden A.Z."/>
            <person name="Zauner S."/>
            <person name="Barry K."/>
            <person name="Bell C."/>
            <person name="Bharti A.K."/>
            <person name="Crow J.A."/>
            <person name="Grimwood J."/>
            <person name="Kramer R."/>
            <person name="Lindquist E."/>
            <person name="Lucas S."/>
            <person name="Salamov A."/>
            <person name="McFadden G.I."/>
            <person name="Lane C.E."/>
            <person name="Keeling P.J."/>
            <person name="Gray M.W."/>
            <person name="Grigoriev I.V."/>
            <person name="Archibald J.M."/>
        </authorList>
    </citation>
    <scope>NUCLEOTIDE SEQUENCE</scope>
    <source>
        <strain evidence="17">CCMP2712</strain>
    </source>
</reference>
<evidence type="ECO:0000256" key="4">
    <source>
        <dbReference type="ARBA" id="ARBA00022692"/>
    </source>
</evidence>
<evidence type="ECO:0000256" key="12">
    <source>
        <dbReference type="SAM" id="MobiDB-lite"/>
    </source>
</evidence>
<dbReference type="PaxDb" id="55529-EKX51429"/>
<dbReference type="HOGENOM" id="CLU_835343_0_0_1"/>
<dbReference type="RefSeq" id="XP_005838409.1">
    <property type="nucleotide sequence ID" value="XM_005838352.1"/>
</dbReference>
<keyword evidence="13" id="KW-0732">Signal</keyword>
<dbReference type="InterPro" id="IPR011948">
    <property type="entry name" value="Dullard_phosphatase"/>
</dbReference>
<proteinExistence type="inferred from homology"/>
<keyword evidence="6" id="KW-0653">Protein transport</keyword>
<dbReference type="KEGG" id="gtt:GUITHDRAFT_150902"/>
<dbReference type="PANTHER" id="PTHR12210">
    <property type="entry name" value="DULLARD PROTEIN PHOSPHATASE"/>
    <property type="match status" value="1"/>
</dbReference>
<dbReference type="EMBL" id="JH992975">
    <property type="protein sequence ID" value="EKX51429.1"/>
    <property type="molecule type" value="Genomic_DNA"/>
</dbReference>